<dbReference type="InterPro" id="IPR051288">
    <property type="entry name" value="Serum_paraoxonase/arylesterase"/>
</dbReference>
<dbReference type="PANTHER" id="PTHR11799">
    <property type="entry name" value="PARAOXONASE"/>
    <property type="match status" value="1"/>
</dbReference>
<protein>
    <submittedName>
        <fullName evidence="9">Serum paraoxonase/arylesterase 2</fullName>
    </submittedName>
</protein>
<evidence type="ECO:0000256" key="4">
    <source>
        <dbReference type="ARBA" id="ARBA00023180"/>
    </source>
</evidence>
<feature type="binding site" evidence="6">
    <location>
        <position position="75"/>
    </location>
    <ligand>
        <name>Ca(2+)</name>
        <dbReference type="ChEBI" id="CHEBI:29108"/>
        <label>1</label>
        <note>catalytic</note>
    </ligand>
</feature>
<keyword evidence="8" id="KW-1133">Transmembrane helix</keyword>
<feature type="binding site" evidence="6">
    <location>
        <position position="299"/>
    </location>
    <ligand>
        <name>Ca(2+)</name>
        <dbReference type="ChEBI" id="CHEBI:29108"/>
        <label>1</label>
        <note>catalytic</note>
    </ligand>
</feature>
<evidence type="ECO:0000256" key="5">
    <source>
        <dbReference type="PIRSR" id="PIRSR602640-1"/>
    </source>
</evidence>
<evidence type="ECO:0000256" key="3">
    <source>
        <dbReference type="ARBA" id="ARBA00023157"/>
    </source>
</evidence>
<dbReference type="PRINTS" id="PR01785">
    <property type="entry name" value="PARAOXONASE"/>
</dbReference>
<name>A0A9P6QGI5_9FUNG</name>
<dbReference type="InterPro" id="IPR002640">
    <property type="entry name" value="Arylesterase"/>
</dbReference>
<evidence type="ECO:0000313" key="9">
    <source>
        <dbReference type="EMBL" id="KAG0265442.1"/>
    </source>
</evidence>
<keyword evidence="3" id="KW-1015">Disulfide bond</keyword>
<dbReference type="OrthoDB" id="5307922at2759"/>
<feature type="binding site" evidence="6">
    <location>
        <position position="298"/>
    </location>
    <ligand>
        <name>Ca(2+)</name>
        <dbReference type="ChEBI" id="CHEBI:29108"/>
        <label>1</label>
        <note>catalytic</note>
    </ligand>
</feature>
<evidence type="ECO:0000313" key="10">
    <source>
        <dbReference type="Proteomes" id="UP000726737"/>
    </source>
</evidence>
<dbReference type="GO" id="GO:0046872">
    <property type="term" value="F:metal ion binding"/>
    <property type="evidence" value="ECO:0007669"/>
    <property type="project" value="UniProtKB-KW"/>
</dbReference>
<dbReference type="AlphaFoldDB" id="A0A9P6QGI5"/>
<feature type="glycosylation site" description="N-linked (GlcNAc...) asparagine" evidence="7">
    <location>
        <position position="299"/>
    </location>
</feature>
<evidence type="ECO:0000256" key="8">
    <source>
        <dbReference type="SAM" id="Phobius"/>
    </source>
</evidence>
<feature type="transmembrane region" description="Helical" evidence="8">
    <location>
        <begin position="23"/>
        <end position="42"/>
    </location>
</feature>
<keyword evidence="10" id="KW-1185">Reference proteome</keyword>
<feature type="binding site" evidence="6">
    <location>
        <position position="198"/>
    </location>
    <ligand>
        <name>Ca(2+)</name>
        <dbReference type="ChEBI" id="CHEBI:29108"/>
        <label>1</label>
        <note>catalytic</note>
    </ligand>
</feature>
<dbReference type="PANTHER" id="PTHR11799:SF12">
    <property type="entry name" value="PARAOXONASE-RELATED"/>
    <property type="match status" value="1"/>
</dbReference>
<keyword evidence="6" id="KW-0479">Metal-binding</keyword>
<dbReference type="InterPro" id="IPR011042">
    <property type="entry name" value="6-blade_b-propeller_TolB-like"/>
</dbReference>
<reference evidence="9" key="1">
    <citation type="journal article" date="2020" name="Fungal Divers.">
        <title>Resolving the Mortierellaceae phylogeny through synthesis of multi-gene phylogenetics and phylogenomics.</title>
        <authorList>
            <person name="Vandepol N."/>
            <person name="Liber J."/>
            <person name="Desiro A."/>
            <person name="Na H."/>
            <person name="Kennedy M."/>
            <person name="Barry K."/>
            <person name="Grigoriev I.V."/>
            <person name="Miller A.N."/>
            <person name="O'Donnell K."/>
            <person name="Stajich J.E."/>
            <person name="Bonito G."/>
        </authorList>
    </citation>
    <scope>NUCLEOTIDE SEQUENCE</scope>
    <source>
        <strain evidence="9">KOD948</strain>
    </source>
</reference>
<dbReference type="SUPFAM" id="SSF63829">
    <property type="entry name" value="Calcium-dependent phosphotriesterase"/>
    <property type="match status" value="1"/>
</dbReference>
<gene>
    <name evidence="9" type="primary">PON2</name>
    <name evidence="9" type="ORF">BG011_004662</name>
</gene>
<feature type="active site" description="Proton acceptor" evidence="5">
    <location>
        <position position="144"/>
    </location>
</feature>
<proteinExistence type="inferred from homology"/>
<evidence type="ECO:0000256" key="2">
    <source>
        <dbReference type="ARBA" id="ARBA00022801"/>
    </source>
</evidence>
<dbReference type="Proteomes" id="UP000726737">
    <property type="component" value="Unassembled WGS sequence"/>
</dbReference>
<organism evidence="9 10">
    <name type="scientific">Mortierella polycephala</name>
    <dbReference type="NCBI Taxonomy" id="41804"/>
    <lineage>
        <taxon>Eukaryota</taxon>
        <taxon>Fungi</taxon>
        <taxon>Fungi incertae sedis</taxon>
        <taxon>Mucoromycota</taxon>
        <taxon>Mortierellomycotina</taxon>
        <taxon>Mortierellomycetes</taxon>
        <taxon>Mortierellales</taxon>
        <taxon>Mortierellaceae</taxon>
        <taxon>Mortierella</taxon>
    </lineage>
</organism>
<evidence type="ECO:0000256" key="6">
    <source>
        <dbReference type="PIRSR" id="PIRSR602640-2"/>
    </source>
</evidence>
<feature type="binding site" evidence="6">
    <location>
        <position position="253"/>
    </location>
    <ligand>
        <name>Ca(2+)</name>
        <dbReference type="ChEBI" id="CHEBI:29108"/>
        <label>1</label>
        <note>catalytic</note>
    </ligand>
</feature>
<keyword evidence="2" id="KW-0378">Hydrolase</keyword>
<keyword evidence="8" id="KW-0472">Membrane</keyword>
<keyword evidence="4 7" id="KW-0325">Glycoprotein</keyword>
<comment type="cofactor">
    <cofactor evidence="6">
        <name>Ca(2+)</name>
        <dbReference type="ChEBI" id="CHEBI:29108"/>
    </cofactor>
    <text evidence="6">Binds 2 calcium ions per subunit.</text>
</comment>
<comment type="PTM">
    <text evidence="7">Glycosylated.</text>
</comment>
<comment type="caution">
    <text evidence="9">The sequence shown here is derived from an EMBL/GenBank/DDBJ whole genome shotgun (WGS) entry which is preliminary data.</text>
</comment>
<keyword evidence="6" id="KW-0106">Calcium</keyword>
<comment type="similarity">
    <text evidence="1">Belongs to the paraoxonase family.</text>
</comment>
<feature type="binding site" evidence="6">
    <location>
        <position position="197"/>
    </location>
    <ligand>
        <name>Ca(2+)</name>
        <dbReference type="ChEBI" id="CHEBI:29108"/>
        <label>1</label>
        <note>catalytic</note>
    </ligand>
</feature>
<dbReference type="Pfam" id="PF01731">
    <property type="entry name" value="Arylesterase"/>
    <property type="match status" value="1"/>
</dbReference>
<evidence type="ECO:0000256" key="1">
    <source>
        <dbReference type="ARBA" id="ARBA00008595"/>
    </source>
</evidence>
<feature type="binding site" evidence="6">
    <location>
        <position position="146"/>
    </location>
    <ligand>
        <name>Ca(2+)</name>
        <dbReference type="ChEBI" id="CHEBI:29108"/>
        <label>1</label>
        <note>catalytic</note>
    </ligand>
</feature>
<sequence>MTSSKSSSDEKAASSATLTTKGFFRYTVVILALTAALGFNLITEIITDTGILLGPIQPFNTAGCEVVKGLEACEDVHIHHSSGLAFTACGHAESRKEWFPPIGNNNPLAKNAFRDKFVVYDIVTGEYQVMELVGLPKDTDRVFHGLDIYERSATELTIFAVNHRRTGSVIEVLEYTLGDKTVQYKETIQHELIYTPNDIVALGPRSFYVSNDHRHLTGIKRHIEENLRRPWSNVIYYSPEETFVAHDGAVSGNGMTANQDRTIIYLSACHGGAMHVLIPHEDHRLVQQDYIKLDYYNDNPSFDAETGAVFITGHVQPLTMMHELGIPEKSVNGPSKVIKMYKNPIAETIPGSPKYLVDTVLLDDGHLISTGTTAAVDRKRGVMLIGTAFSDRGLVRCPIPEGA</sequence>
<accession>A0A9P6QGI5</accession>
<keyword evidence="8" id="KW-0812">Transmembrane</keyword>
<evidence type="ECO:0000256" key="7">
    <source>
        <dbReference type="PIRSR" id="PIRSR602640-4"/>
    </source>
</evidence>
<dbReference type="EMBL" id="JAAAJA010000031">
    <property type="protein sequence ID" value="KAG0265442.1"/>
    <property type="molecule type" value="Genomic_DNA"/>
</dbReference>
<dbReference type="Gene3D" id="2.120.10.30">
    <property type="entry name" value="TolB, C-terminal domain"/>
    <property type="match status" value="1"/>
</dbReference>
<dbReference type="GO" id="GO:0004064">
    <property type="term" value="F:arylesterase activity"/>
    <property type="evidence" value="ECO:0007669"/>
    <property type="project" value="InterPro"/>
</dbReference>